<evidence type="ECO:0000313" key="2">
    <source>
        <dbReference type="Proteomes" id="UP000887159"/>
    </source>
</evidence>
<dbReference type="GO" id="GO:0003676">
    <property type="term" value="F:nucleic acid binding"/>
    <property type="evidence" value="ECO:0007669"/>
    <property type="project" value="InterPro"/>
</dbReference>
<name>A0A8X6VEG2_TRICX</name>
<reference evidence="1" key="1">
    <citation type="submission" date="2020-08" db="EMBL/GenBank/DDBJ databases">
        <title>Multicomponent nature underlies the extraordinary mechanical properties of spider dragline silk.</title>
        <authorList>
            <person name="Kono N."/>
            <person name="Nakamura H."/>
            <person name="Mori M."/>
            <person name="Yoshida Y."/>
            <person name="Ohtoshi R."/>
            <person name="Malay A.D."/>
            <person name="Moran D.A.P."/>
            <person name="Tomita M."/>
            <person name="Numata K."/>
            <person name="Arakawa K."/>
        </authorList>
    </citation>
    <scope>NUCLEOTIDE SEQUENCE</scope>
</reference>
<dbReference type="AlphaFoldDB" id="A0A8X6VEG2"/>
<evidence type="ECO:0000313" key="1">
    <source>
        <dbReference type="EMBL" id="GFY15442.1"/>
    </source>
</evidence>
<gene>
    <name evidence="1" type="primary">NCL1_45863</name>
    <name evidence="1" type="ORF">TNCV_1572531</name>
</gene>
<sequence>MGAAIPNVLQPVEQFHSDASLEAVDQQAPNNLKNWQWTTVTSACNDQHLLHMAVNDHTASSRQLAAHWSTATGVLMSALSIHRHLLHRGLHARVSLYRIPLTANHQWLCLQWAHEQRAWQADWYQVVFSEESCFNLWDHYSCIHVRCYAGEPCLPESVIK</sequence>
<dbReference type="Gene3D" id="3.30.420.10">
    <property type="entry name" value="Ribonuclease H-like superfamily/Ribonuclease H"/>
    <property type="match status" value="1"/>
</dbReference>
<dbReference type="EMBL" id="BMAU01021334">
    <property type="protein sequence ID" value="GFY15442.1"/>
    <property type="molecule type" value="Genomic_DNA"/>
</dbReference>
<accession>A0A8X6VEG2</accession>
<proteinExistence type="predicted"/>
<comment type="caution">
    <text evidence="1">The sequence shown here is derived from an EMBL/GenBank/DDBJ whole genome shotgun (WGS) entry which is preliminary data.</text>
</comment>
<dbReference type="Proteomes" id="UP000887159">
    <property type="component" value="Unassembled WGS sequence"/>
</dbReference>
<dbReference type="InterPro" id="IPR036397">
    <property type="entry name" value="RNaseH_sf"/>
</dbReference>
<keyword evidence="2" id="KW-1185">Reference proteome</keyword>
<protein>
    <submittedName>
        <fullName evidence="1">Transposable element Tcb1 transposase</fullName>
    </submittedName>
</protein>
<organism evidence="1 2">
    <name type="scientific">Trichonephila clavipes</name>
    <name type="common">Golden silk orbweaver</name>
    <name type="synonym">Nephila clavipes</name>
    <dbReference type="NCBI Taxonomy" id="2585209"/>
    <lineage>
        <taxon>Eukaryota</taxon>
        <taxon>Metazoa</taxon>
        <taxon>Ecdysozoa</taxon>
        <taxon>Arthropoda</taxon>
        <taxon>Chelicerata</taxon>
        <taxon>Arachnida</taxon>
        <taxon>Araneae</taxon>
        <taxon>Araneomorphae</taxon>
        <taxon>Entelegynae</taxon>
        <taxon>Araneoidea</taxon>
        <taxon>Nephilidae</taxon>
        <taxon>Trichonephila</taxon>
    </lineage>
</organism>